<evidence type="ECO:0000256" key="1">
    <source>
        <dbReference type="SAM" id="MobiDB-lite"/>
    </source>
</evidence>
<feature type="region of interest" description="Disordered" evidence="1">
    <location>
        <begin position="139"/>
        <end position="162"/>
    </location>
</feature>
<dbReference type="KEGG" id="marq:MARGE09_P1890"/>
<protein>
    <recommendedName>
        <fullName evidence="4">DUF3577 domain-containing protein</fullName>
    </recommendedName>
</protein>
<proteinExistence type="predicted"/>
<organism evidence="2 3">
    <name type="scientific">Marinagarivorans cellulosilyticus</name>
    <dbReference type="NCBI Taxonomy" id="2721545"/>
    <lineage>
        <taxon>Bacteria</taxon>
        <taxon>Pseudomonadati</taxon>
        <taxon>Pseudomonadota</taxon>
        <taxon>Gammaproteobacteria</taxon>
        <taxon>Cellvibrionales</taxon>
        <taxon>Cellvibrionaceae</taxon>
        <taxon>Marinagarivorans</taxon>
    </lineage>
</organism>
<dbReference type="Pfam" id="PF12101">
    <property type="entry name" value="DUF3577"/>
    <property type="match status" value="1"/>
</dbReference>
<dbReference type="InterPro" id="IPR021960">
    <property type="entry name" value="DUF3577"/>
</dbReference>
<dbReference type="Proteomes" id="UP001320119">
    <property type="component" value="Chromosome"/>
</dbReference>
<dbReference type="AlphaFoldDB" id="A0AAN1WHG9"/>
<evidence type="ECO:0000313" key="2">
    <source>
        <dbReference type="EMBL" id="BCD97689.1"/>
    </source>
</evidence>
<gene>
    <name evidence="2" type="ORF">MARGE09_P1890</name>
</gene>
<evidence type="ECO:0000313" key="3">
    <source>
        <dbReference type="Proteomes" id="UP001320119"/>
    </source>
</evidence>
<sequence>MTTSNNIDRFFNVHTEAMGYLSGFEKRNGRNGAFTVVTFCMIEGKASNADSLYVSCTISCPKALEILEPFGNEINNRDIKVFCGLRIAKYRAEPFMYPETSPKAGQLGVNYSSNLIRVMYLKVADREIKLPKSESQVTTDYGIPAQSKAKHVPSSAERPRQIKLSKSDPHFEVIKQRLKDDGYKWNKDEFCWELPAGTVAVNNQSGQGPTIEVPGESTDLPIRVELRKDDPNFEMIKQNLKDDGYKWNGDEECWQLPTYSVAKDDPNRAVKERDLAHLGYVDRGNGVWNVAFGRSAYQKSKQNSVQAA</sequence>
<dbReference type="RefSeq" id="WP_236987156.1">
    <property type="nucleotide sequence ID" value="NZ_AP023086.1"/>
</dbReference>
<reference evidence="2 3" key="1">
    <citation type="journal article" date="2022" name="IScience">
        <title>An ultrasensitive nanofiber-based assay for enzymatic hydrolysis and deep-sea microbial degradation of cellulose.</title>
        <authorList>
            <person name="Tsudome M."/>
            <person name="Tachioka M."/>
            <person name="Miyazaki M."/>
            <person name="Uchimura K."/>
            <person name="Tsuda M."/>
            <person name="Takaki Y."/>
            <person name="Deguchi S."/>
        </authorList>
    </citation>
    <scope>NUCLEOTIDE SEQUENCE [LARGE SCALE GENOMIC DNA]</scope>
    <source>
        <strain evidence="2 3">GE09</strain>
    </source>
</reference>
<dbReference type="EMBL" id="AP023086">
    <property type="protein sequence ID" value="BCD97689.1"/>
    <property type="molecule type" value="Genomic_DNA"/>
</dbReference>
<evidence type="ECO:0008006" key="4">
    <source>
        <dbReference type="Google" id="ProtNLM"/>
    </source>
</evidence>
<keyword evidence="3" id="KW-1185">Reference proteome</keyword>
<accession>A0AAN1WHG9</accession>
<name>A0AAN1WHG9_9GAMM</name>